<feature type="region of interest" description="Disordered" evidence="1">
    <location>
        <begin position="35"/>
        <end position="64"/>
    </location>
</feature>
<feature type="signal peptide" evidence="2">
    <location>
        <begin position="1"/>
        <end position="25"/>
    </location>
</feature>
<evidence type="ECO:0000256" key="2">
    <source>
        <dbReference type="SAM" id="SignalP"/>
    </source>
</evidence>
<reference evidence="3 4" key="1">
    <citation type="submission" date="2014-02" db="EMBL/GenBank/DDBJ databases">
        <title>The small core and large imbalanced accessory genome model reveals a collaborative survival strategy of Sorangium cellulosum strains in nature.</title>
        <authorList>
            <person name="Han K."/>
            <person name="Peng R."/>
            <person name="Blom J."/>
            <person name="Li Y.-Z."/>
        </authorList>
    </citation>
    <scope>NUCLEOTIDE SEQUENCE [LARGE SCALE GENOMIC DNA]</scope>
    <source>
        <strain evidence="3 4">So0011-07</strain>
    </source>
</reference>
<dbReference type="Proteomes" id="UP000075635">
    <property type="component" value="Unassembled WGS sequence"/>
</dbReference>
<comment type="caution">
    <text evidence="3">The sequence shown here is derived from an EMBL/GenBank/DDBJ whole genome shotgun (WGS) entry which is preliminary data.</text>
</comment>
<sequence>MRLPKLQISVAITALLGLCSMGTFCVLPDANKGAPPDPSFACDDSDDSEPPAAGEAGLFFTDPGGGESPLPADAVLQLEYGPQGGQHVMVAVRHHSSSDGVWAYRLAFEREAAEPGTPGPDAPRAPVLEGSNTVPVNACASGWTETTAPVFINIMDSGQADTAGEIPKARGVLRLVATPKETGEKASAEVRVQIAL</sequence>
<dbReference type="AlphaFoldDB" id="A0A150RWN8"/>
<proteinExistence type="predicted"/>
<name>A0A150RWN8_SORCE</name>
<protein>
    <recommendedName>
        <fullName evidence="5">Secreted protein</fullName>
    </recommendedName>
</protein>
<evidence type="ECO:0000256" key="1">
    <source>
        <dbReference type="SAM" id="MobiDB-lite"/>
    </source>
</evidence>
<evidence type="ECO:0000313" key="3">
    <source>
        <dbReference type="EMBL" id="KYF84198.1"/>
    </source>
</evidence>
<organism evidence="3 4">
    <name type="scientific">Sorangium cellulosum</name>
    <name type="common">Polyangium cellulosum</name>
    <dbReference type="NCBI Taxonomy" id="56"/>
    <lineage>
        <taxon>Bacteria</taxon>
        <taxon>Pseudomonadati</taxon>
        <taxon>Myxococcota</taxon>
        <taxon>Polyangia</taxon>
        <taxon>Polyangiales</taxon>
        <taxon>Polyangiaceae</taxon>
        <taxon>Sorangium</taxon>
    </lineage>
</organism>
<dbReference type="EMBL" id="JEMB01001970">
    <property type="protein sequence ID" value="KYF84198.1"/>
    <property type="molecule type" value="Genomic_DNA"/>
</dbReference>
<gene>
    <name evidence="3" type="ORF">BE17_52440</name>
</gene>
<accession>A0A150RWN8</accession>
<keyword evidence="2" id="KW-0732">Signal</keyword>
<feature type="chain" id="PRO_5007568486" description="Secreted protein" evidence="2">
    <location>
        <begin position="26"/>
        <end position="196"/>
    </location>
</feature>
<evidence type="ECO:0000313" key="4">
    <source>
        <dbReference type="Proteomes" id="UP000075635"/>
    </source>
</evidence>
<evidence type="ECO:0008006" key="5">
    <source>
        <dbReference type="Google" id="ProtNLM"/>
    </source>
</evidence>